<evidence type="ECO:0000313" key="3">
    <source>
        <dbReference type="EMBL" id="KPV74925.1"/>
    </source>
</evidence>
<dbReference type="GO" id="GO:0004843">
    <property type="term" value="F:cysteine-type deubiquitinase activity"/>
    <property type="evidence" value="ECO:0007669"/>
    <property type="project" value="TreeGrafter"/>
</dbReference>
<dbReference type="Proteomes" id="UP000053890">
    <property type="component" value="Unassembled WGS sequence"/>
</dbReference>
<evidence type="ECO:0000256" key="1">
    <source>
        <dbReference type="SAM" id="MobiDB-lite"/>
    </source>
</evidence>
<dbReference type="PANTHER" id="PTHR12419:SF10">
    <property type="entry name" value="DEUBIQUITINASE OTUD6B"/>
    <property type="match status" value="1"/>
</dbReference>
<organism evidence="3 4">
    <name type="scientific">Rhodotorula graminis (strain WP1)</name>
    <dbReference type="NCBI Taxonomy" id="578459"/>
    <lineage>
        <taxon>Eukaryota</taxon>
        <taxon>Fungi</taxon>
        <taxon>Dikarya</taxon>
        <taxon>Basidiomycota</taxon>
        <taxon>Pucciniomycotina</taxon>
        <taxon>Microbotryomycetes</taxon>
        <taxon>Sporidiobolales</taxon>
        <taxon>Sporidiobolaceae</taxon>
        <taxon>Rhodotorula</taxon>
    </lineage>
</organism>
<dbReference type="STRING" id="578459.A0A194S345"/>
<feature type="compositionally biased region" description="Basic and acidic residues" evidence="1">
    <location>
        <begin position="139"/>
        <end position="153"/>
    </location>
</feature>
<dbReference type="InterPro" id="IPR003323">
    <property type="entry name" value="OTU_dom"/>
</dbReference>
<dbReference type="OMA" id="NEFARYC"/>
<dbReference type="SUPFAM" id="SSF54001">
    <property type="entry name" value="Cysteine proteinases"/>
    <property type="match status" value="1"/>
</dbReference>
<dbReference type="InterPro" id="IPR050704">
    <property type="entry name" value="Peptidase_C85-like"/>
</dbReference>
<feature type="non-terminal residue" evidence="3">
    <location>
        <position position="1"/>
    </location>
</feature>
<reference evidence="3 4" key="1">
    <citation type="journal article" date="2015" name="Front. Microbiol.">
        <title>Genome sequence of the plant growth promoting endophytic yeast Rhodotorula graminis WP1.</title>
        <authorList>
            <person name="Firrincieli A."/>
            <person name="Otillar R."/>
            <person name="Salamov A."/>
            <person name="Schmutz J."/>
            <person name="Khan Z."/>
            <person name="Redman R.S."/>
            <person name="Fleck N.D."/>
            <person name="Lindquist E."/>
            <person name="Grigoriev I.V."/>
            <person name="Doty S.L."/>
        </authorList>
    </citation>
    <scope>NUCLEOTIDE SEQUENCE [LARGE SCALE GENOMIC DNA]</scope>
    <source>
        <strain evidence="3 4">WP1</strain>
    </source>
</reference>
<evidence type="ECO:0000259" key="2">
    <source>
        <dbReference type="PROSITE" id="PS50802"/>
    </source>
</evidence>
<dbReference type="GO" id="GO:0016579">
    <property type="term" value="P:protein deubiquitination"/>
    <property type="evidence" value="ECO:0007669"/>
    <property type="project" value="TreeGrafter"/>
</dbReference>
<dbReference type="CDD" id="cd22748">
    <property type="entry name" value="OTU_OTUD6-like"/>
    <property type="match status" value="1"/>
</dbReference>
<dbReference type="InterPro" id="IPR038765">
    <property type="entry name" value="Papain-like_cys_pep_sf"/>
</dbReference>
<dbReference type="RefSeq" id="XP_018270974.1">
    <property type="nucleotide sequence ID" value="XM_018417031.1"/>
</dbReference>
<feature type="compositionally biased region" description="Basic and acidic residues" evidence="1">
    <location>
        <begin position="59"/>
        <end position="70"/>
    </location>
</feature>
<sequence>MADSSAAAAAHHAQNTQTIVEAAAATKPTPSAINPLLARGKLKKPTKGSSTKGKSKAKLVKDVTKARQDELNVVSSGGPDPAEEGEVLDLADQLLDQLGGHLDDDPSTTTPAPVHASTSQPATPSNALSPTPSHGSGHSTRERFNGFKEDLKDAFMPNRNTDTAGERKPNRQQARKLRKADHFEQQRRDAEAEVVAENDRSVEMEKQAIENQCRKLKVMIKEIEPDGHCMYSAVADQVNFLKLSPEKVTHRDTRTKAAAYMRAHPDEFLPFLPSEVDPENMMSPNEFARYCDTVESTAEWGGEPEIRALSLHYEAPVIVVQAGTEMVEHGSDFPRERAMLISYHRKMYGLGEHYNSLRPTTHGAPHVLPPAPTADAPLVARVPA</sequence>
<dbReference type="Pfam" id="PF02338">
    <property type="entry name" value="OTU"/>
    <property type="match status" value="1"/>
</dbReference>
<dbReference type="PROSITE" id="PS50802">
    <property type="entry name" value="OTU"/>
    <property type="match status" value="1"/>
</dbReference>
<keyword evidence="4" id="KW-1185">Reference proteome</keyword>
<dbReference type="PANTHER" id="PTHR12419">
    <property type="entry name" value="OTU DOMAIN CONTAINING PROTEIN"/>
    <property type="match status" value="1"/>
</dbReference>
<feature type="region of interest" description="Disordered" evidence="1">
    <location>
        <begin position="23"/>
        <end position="195"/>
    </location>
</feature>
<dbReference type="AlphaFoldDB" id="A0A194S345"/>
<feature type="compositionally biased region" description="Basic and acidic residues" evidence="1">
    <location>
        <begin position="180"/>
        <end position="195"/>
    </location>
</feature>
<feature type="compositionally biased region" description="Low complexity" evidence="1">
    <location>
        <begin position="90"/>
        <end position="100"/>
    </location>
</feature>
<feature type="compositionally biased region" description="Polar residues" evidence="1">
    <location>
        <begin position="107"/>
        <end position="138"/>
    </location>
</feature>
<feature type="domain" description="OTU" evidence="2">
    <location>
        <begin position="218"/>
        <end position="360"/>
    </location>
</feature>
<dbReference type="GeneID" id="28977479"/>
<dbReference type="EMBL" id="KQ474079">
    <property type="protein sequence ID" value="KPV74925.1"/>
    <property type="molecule type" value="Genomic_DNA"/>
</dbReference>
<dbReference type="Gene3D" id="3.90.70.80">
    <property type="match status" value="1"/>
</dbReference>
<dbReference type="OrthoDB" id="415023at2759"/>
<protein>
    <recommendedName>
        <fullName evidence="2">OTU domain-containing protein</fullName>
    </recommendedName>
</protein>
<accession>A0A194S345</accession>
<proteinExistence type="predicted"/>
<gene>
    <name evidence="3" type="ORF">RHOBADRAFT_53851</name>
</gene>
<name>A0A194S345_RHOGW</name>
<evidence type="ECO:0000313" key="4">
    <source>
        <dbReference type="Proteomes" id="UP000053890"/>
    </source>
</evidence>